<dbReference type="AlphaFoldDB" id="A0A137PGM5"/>
<accession>A0A137PGM5</accession>
<dbReference type="InterPro" id="IPR000626">
    <property type="entry name" value="Ubiquitin-like_dom"/>
</dbReference>
<keyword evidence="3" id="KW-1185">Reference proteome</keyword>
<evidence type="ECO:0000313" key="2">
    <source>
        <dbReference type="EMBL" id="KXN74125.1"/>
    </source>
</evidence>
<sequence>MVLVNLVDYNQISSQLDFSDSLYIQDLRAIAGGLVNANMDFIELYLDGELMDDDRTISSYSLSFC</sequence>
<evidence type="ECO:0000259" key="1">
    <source>
        <dbReference type="PROSITE" id="PS50053"/>
    </source>
</evidence>
<evidence type="ECO:0000313" key="3">
    <source>
        <dbReference type="Proteomes" id="UP000070444"/>
    </source>
</evidence>
<reference evidence="2 3" key="1">
    <citation type="journal article" date="2015" name="Genome Biol. Evol.">
        <title>Phylogenomic analyses indicate that early fungi evolved digesting cell walls of algal ancestors of land plants.</title>
        <authorList>
            <person name="Chang Y."/>
            <person name="Wang S."/>
            <person name="Sekimoto S."/>
            <person name="Aerts A.L."/>
            <person name="Choi C."/>
            <person name="Clum A."/>
            <person name="LaButti K.M."/>
            <person name="Lindquist E.A."/>
            <person name="Yee Ngan C."/>
            <person name="Ohm R.A."/>
            <person name="Salamov A.A."/>
            <person name="Grigoriev I.V."/>
            <person name="Spatafora J.W."/>
            <person name="Berbee M.L."/>
        </authorList>
    </citation>
    <scope>NUCLEOTIDE SEQUENCE [LARGE SCALE GENOMIC DNA]</scope>
    <source>
        <strain evidence="2 3">NRRL 28638</strain>
    </source>
</reference>
<dbReference type="InterPro" id="IPR029071">
    <property type="entry name" value="Ubiquitin-like_domsf"/>
</dbReference>
<proteinExistence type="predicted"/>
<dbReference type="Proteomes" id="UP000070444">
    <property type="component" value="Unassembled WGS sequence"/>
</dbReference>
<dbReference type="PROSITE" id="PS50053">
    <property type="entry name" value="UBIQUITIN_2"/>
    <property type="match status" value="1"/>
</dbReference>
<name>A0A137PGM5_CONC2</name>
<dbReference type="EMBL" id="KQ964427">
    <property type="protein sequence ID" value="KXN74125.1"/>
    <property type="molecule type" value="Genomic_DNA"/>
</dbReference>
<dbReference type="SUPFAM" id="SSF54236">
    <property type="entry name" value="Ubiquitin-like"/>
    <property type="match status" value="1"/>
</dbReference>
<organism evidence="2 3">
    <name type="scientific">Conidiobolus coronatus (strain ATCC 28846 / CBS 209.66 / NRRL 28638)</name>
    <name type="common">Delacroixia coronata</name>
    <dbReference type="NCBI Taxonomy" id="796925"/>
    <lineage>
        <taxon>Eukaryota</taxon>
        <taxon>Fungi</taxon>
        <taxon>Fungi incertae sedis</taxon>
        <taxon>Zoopagomycota</taxon>
        <taxon>Entomophthoromycotina</taxon>
        <taxon>Entomophthoromycetes</taxon>
        <taxon>Entomophthorales</taxon>
        <taxon>Ancylistaceae</taxon>
        <taxon>Conidiobolus</taxon>
    </lineage>
</organism>
<protein>
    <recommendedName>
        <fullName evidence="1">Ubiquitin-like domain-containing protein</fullName>
    </recommendedName>
</protein>
<gene>
    <name evidence="2" type="ORF">CONCODRAFT_89714</name>
</gene>
<feature type="domain" description="Ubiquitin-like" evidence="1">
    <location>
        <begin position="2"/>
        <end position="63"/>
    </location>
</feature>